<organism evidence="3 4">
    <name type="scientific">Sphingomonas corticis</name>
    <dbReference type="NCBI Taxonomy" id="2722791"/>
    <lineage>
        <taxon>Bacteria</taxon>
        <taxon>Pseudomonadati</taxon>
        <taxon>Pseudomonadota</taxon>
        <taxon>Alphaproteobacteria</taxon>
        <taxon>Sphingomonadales</taxon>
        <taxon>Sphingomonadaceae</taxon>
        <taxon>Sphingomonas</taxon>
    </lineage>
</organism>
<evidence type="ECO:0000313" key="4">
    <source>
        <dbReference type="Proteomes" id="UP000732399"/>
    </source>
</evidence>
<feature type="domain" description="DUF2147" evidence="2">
    <location>
        <begin position="24"/>
        <end position="128"/>
    </location>
</feature>
<accession>A0ABX1CNC6</accession>
<gene>
    <name evidence="3" type="ORF">HBH26_06000</name>
</gene>
<keyword evidence="1" id="KW-0732">Signal</keyword>
<dbReference type="Proteomes" id="UP000732399">
    <property type="component" value="Unassembled WGS sequence"/>
</dbReference>
<dbReference type="InterPro" id="IPR019223">
    <property type="entry name" value="DUF2147"/>
</dbReference>
<proteinExistence type="predicted"/>
<name>A0ABX1CNC6_9SPHN</name>
<dbReference type="EMBL" id="JAAVJH010000003">
    <property type="protein sequence ID" value="NJR78168.1"/>
    <property type="molecule type" value="Genomic_DNA"/>
</dbReference>
<evidence type="ECO:0000313" key="3">
    <source>
        <dbReference type="EMBL" id="NJR78168.1"/>
    </source>
</evidence>
<protein>
    <submittedName>
        <fullName evidence="3">DUF2147 domain-containing protein</fullName>
    </submittedName>
</protein>
<keyword evidence="4" id="KW-1185">Reference proteome</keyword>
<sequence length="133" mass="13454">MRILPLLAVLLATPAAAQSSPFAGTWRNAGDSVRIRVAPCGAGLCGTVVAASDKAKADAAAGGTPQLVGTPLLRDFRRAPDGGWAGTVLVPDLGTEVAGTLALAGRDTLVATGCLFGTLGCKEQRWTRVPASK</sequence>
<dbReference type="PANTHER" id="PTHR36919:SF2">
    <property type="entry name" value="BLL6627 PROTEIN"/>
    <property type="match status" value="1"/>
</dbReference>
<evidence type="ECO:0000259" key="2">
    <source>
        <dbReference type="Pfam" id="PF09917"/>
    </source>
</evidence>
<dbReference type="Pfam" id="PF09917">
    <property type="entry name" value="DUF2147"/>
    <property type="match status" value="1"/>
</dbReference>
<dbReference type="PANTHER" id="PTHR36919">
    <property type="entry name" value="BLR1215 PROTEIN"/>
    <property type="match status" value="1"/>
</dbReference>
<comment type="caution">
    <text evidence="3">The sequence shown here is derived from an EMBL/GenBank/DDBJ whole genome shotgun (WGS) entry which is preliminary data.</text>
</comment>
<feature type="signal peptide" evidence="1">
    <location>
        <begin position="1"/>
        <end position="17"/>
    </location>
</feature>
<evidence type="ECO:0000256" key="1">
    <source>
        <dbReference type="SAM" id="SignalP"/>
    </source>
</evidence>
<feature type="chain" id="PRO_5045264059" evidence="1">
    <location>
        <begin position="18"/>
        <end position="133"/>
    </location>
</feature>
<dbReference type="RefSeq" id="WP_168133695.1">
    <property type="nucleotide sequence ID" value="NZ_JAAVJH010000003.1"/>
</dbReference>
<reference evidence="3 4" key="1">
    <citation type="submission" date="2020-03" db="EMBL/GenBank/DDBJ databases">
        <authorList>
            <person name="Wang L."/>
            <person name="He N."/>
            <person name="Li Y."/>
            <person name="Fang Y."/>
            <person name="Zhang F."/>
        </authorList>
    </citation>
    <scope>NUCLEOTIDE SEQUENCE [LARGE SCALE GENOMIC DNA]</scope>
    <source>
        <strain evidence="3 4">36D10-4-7</strain>
    </source>
</reference>
<dbReference type="Gene3D" id="2.40.128.520">
    <property type="match status" value="1"/>
</dbReference>